<accession>V2UQW9</accession>
<dbReference type="Proteomes" id="UP000018418">
    <property type="component" value="Unassembled WGS sequence"/>
</dbReference>
<sequence length="226" mass="25948">MQKVKIQSAIVIGATGLIGQQLVQQLLQLPECLKITLILRREQIQYQGNSKIQQLVLDDFLLLNEEDVSQHTHAFSCLGTTLKQAGSRQAFYDIDYGINMHFAELLQNKHIHYLLISAMGASPDSHFFYNRVKGELERDVQAFDLDTISILRPSLLIGEREHPRSFEGLGQKLFHCTERFLPRYYRYKPVTALQVAKTMVAAAMLQTEHVRIYNNLDIQNTTWSTI</sequence>
<organism evidence="1 2">
    <name type="scientific">Acinetobacter brisouii CIP 110357</name>
    <dbReference type="NCBI Taxonomy" id="1341683"/>
    <lineage>
        <taxon>Bacteria</taxon>
        <taxon>Pseudomonadati</taxon>
        <taxon>Pseudomonadota</taxon>
        <taxon>Gammaproteobacteria</taxon>
        <taxon>Moraxellales</taxon>
        <taxon>Moraxellaceae</taxon>
        <taxon>Acinetobacter</taxon>
    </lineage>
</organism>
<dbReference type="InterPro" id="IPR036291">
    <property type="entry name" value="NAD(P)-bd_dom_sf"/>
</dbReference>
<protein>
    <submittedName>
        <fullName evidence="1">Uncharacterized protein</fullName>
    </submittedName>
</protein>
<evidence type="ECO:0000313" key="1">
    <source>
        <dbReference type="EMBL" id="ESK50996.1"/>
    </source>
</evidence>
<comment type="caution">
    <text evidence="1">The sequence shown here is derived from an EMBL/GenBank/DDBJ whole genome shotgun (WGS) entry which is preliminary data.</text>
</comment>
<dbReference type="OrthoDB" id="9798632at2"/>
<dbReference type="EMBL" id="AYEU01000006">
    <property type="protein sequence ID" value="ESK50996.1"/>
    <property type="molecule type" value="Genomic_DNA"/>
</dbReference>
<dbReference type="Gene3D" id="3.40.50.720">
    <property type="entry name" value="NAD(P)-binding Rossmann-like Domain"/>
    <property type="match status" value="1"/>
</dbReference>
<name>V2UQW9_9GAMM</name>
<keyword evidence="2" id="KW-1185">Reference proteome</keyword>
<dbReference type="PANTHER" id="PTHR14097:SF7">
    <property type="entry name" value="OXIDOREDUCTASE HTATIP2"/>
    <property type="match status" value="1"/>
</dbReference>
<dbReference type="STRING" id="396323.VH98_05510"/>
<dbReference type="AlphaFoldDB" id="V2UQW9"/>
<dbReference type="HOGENOM" id="CLU_071330_2_2_6"/>
<dbReference type="RefSeq" id="WP_004900853.1">
    <property type="nucleotide sequence ID" value="NZ_BBTI01000002.1"/>
</dbReference>
<reference evidence="1 2" key="1">
    <citation type="submission" date="2013-10" db="EMBL/GenBank/DDBJ databases">
        <title>The Genome Sequence of Acinetobacter brisouii CIP 110357.</title>
        <authorList>
            <consortium name="The Broad Institute Genomics Platform"/>
            <consortium name="The Broad Institute Genome Sequencing Center for Infectious Disease"/>
            <person name="Cerqueira G."/>
            <person name="Feldgarden M."/>
            <person name="Courvalin P."/>
            <person name="Grillot-Courvalin C."/>
            <person name="Clermont D."/>
            <person name="Rocha E."/>
            <person name="Yoon E.-J."/>
            <person name="Nemec A."/>
            <person name="Young S.K."/>
            <person name="Zeng Q."/>
            <person name="Gargeya S."/>
            <person name="Fitzgerald M."/>
            <person name="Abouelleil A."/>
            <person name="Alvarado L."/>
            <person name="Berlin A.M."/>
            <person name="Chapman S.B."/>
            <person name="Gainer-Dewar J."/>
            <person name="Goldberg J."/>
            <person name="Gnerre S."/>
            <person name="Griggs A."/>
            <person name="Gujja S."/>
            <person name="Hansen M."/>
            <person name="Howarth C."/>
            <person name="Imamovic A."/>
            <person name="Ireland A."/>
            <person name="Larimer J."/>
            <person name="McCowan C."/>
            <person name="Murphy C."/>
            <person name="Pearson M."/>
            <person name="Poon T.W."/>
            <person name="Priest M."/>
            <person name="Roberts A."/>
            <person name="Saif S."/>
            <person name="Shea T."/>
            <person name="Sykes S."/>
            <person name="Wortman J."/>
            <person name="Nusbaum C."/>
            <person name="Birren B."/>
        </authorList>
    </citation>
    <scope>NUCLEOTIDE SEQUENCE [LARGE SCALE GENOMIC DNA]</scope>
    <source>
        <strain evidence="1 2">CIP 110357</strain>
    </source>
</reference>
<evidence type="ECO:0000313" key="2">
    <source>
        <dbReference type="Proteomes" id="UP000018418"/>
    </source>
</evidence>
<dbReference type="PATRIC" id="fig|1341683.3.peg.1481"/>
<proteinExistence type="predicted"/>
<dbReference type="SUPFAM" id="SSF51735">
    <property type="entry name" value="NAD(P)-binding Rossmann-fold domains"/>
    <property type="match status" value="1"/>
</dbReference>
<dbReference type="PANTHER" id="PTHR14097">
    <property type="entry name" value="OXIDOREDUCTASE HTATIP2"/>
    <property type="match status" value="1"/>
</dbReference>
<gene>
    <name evidence="1" type="ORF">P255_01496</name>
</gene>